<name>A0A9W9QZS7_PENBR</name>
<feature type="compositionally biased region" description="Polar residues" evidence="1">
    <location>
        <begin position="36"/>
        <end position="48"/>
    </location>
</feature>
<accession>A0A9W9QZS7</accession>
<evidence type="ECO:0000256" key="1">
    <source>
        <dbReference type="SAM" id="MobiDB-lite"/>
    </source>
</evidence>
<reference evidence="2" key="2">
    <citation type="journal article" date="2023" name="IMA Fungus">
        <title>Comparative genomic study of the Penicillium genus elucidates a diverse pangenome and 15 lateral gene transfer events.</title>
        <authorList>
            <person name="Petersen C."/>
            <person name="Sorensen T."/>
            <person name="Nielsen M.R."/>
            <person name="Sondergaard T.E."/>
            <person name="Sorensen J.L."/>
            <person name="Fitzpatrick D.A."/>
            <person name="Frisvad J.C."/>
            <person name="Nielsen K.L."/>
        </authorList>
    </citation>
    <scope>NUCLEOTIDE SEQUENCE</scope>
    <source>
        <strain evidence="2">IBT 35673</strain>
    </source>
</reference>
<protein>
    <submittedName>
        <fullName evidence="2">Uncharacterized protein</fullName>
    </submittedName>
</protein>
<dbReference type="EMBL" id="JAPZBQ010000001">
    <property type="protein sequence ID" value="KAJ5351127.1"/>
    <property type="molecule type" value="Genomic_DNA"/>
</dbReference>
<dbReference type="AlphaFoldDB" id="A0A9W9QZS7"/>
<feature type="compositionally biased region" description="Polar residues" evidence="1">
    <location>
        <begin position="56"/>
        <end position="73"/>
    </location>
</feature>
<feature type="compositionally biased region" description="Polar residues" evidence="1">
    <location>
        <begin position="105"/>
        <end position="128"/>
    </location>
</feature>
<feature type="compositionally biased region" description="Polar residues" evidence="1">
    <location>
        <begin position="154"/>
        <end position="168"/>
    </location>
</feature>
<gene>
    <name evidence="2" type="ORF">N7452_000101</name>
</gene>
<dbReference type="Proteomes" id="UP001147695">
    <property type="component" value="Unassembled WGS sequence"/>
</dbReference>
<sequence length="395" mass="43570">MAPTELTSRPKLCHSSIEMWQRSKQDWIDRSTNAFQNSKNRAQKSTADAWNHSKSRAQQSTMQAWTSSKSRTQRVSMGAWNKSIDAWVNSKERCQESATSAMDRSVAKWNQSADQMHQAVRVQQSVNRRSTRPSQKKDNASPPSSPDSTKSTSRFYAQSNPSTPTSPVSKVEVPVAITKPVQPSSVVDSALSPKDQIGALHDAATATGSLVERTKRLRDDRNHVLGEIELEWVNSTIAEADSTSSDLSTFIEPFWAAQYNKDTTERKSWSRRDIQRALKKESRMLDAHSKVETVFGHLESLPAELNISSTELKDVESPTSQGIAELPTTRVVFIAELPGDSPVESPCAGLPSSISIPTIVVTQYEGSDDDASPVRGRSPPPSYEASALPDVDETR</sequence>
<comment type="caution">
    <text evidence="2">The sequence shown here is derived from an EMBL/GenBank/DDBJ whole genome shotgun (WGS) entry which is preliminary data.</text>
</comment>
<reference evidence="2" key="1">
    <citation type="submission" date="2022-12" db="EMBL/GenBank/DDBJ databases">
        <authorList>
            <person name="Petersen C."/>
        </authorList>
    </citation>
    <scope>NUCLEOTIDE SEQUENCE</scope>
    <source>
        <strain evidence="2">IBT 35673</strain>
    </source>
</reference>
<evidence type="ECO:0000313" key="3">
    <source>
        <dbReference type="Proteomes" id="UP001147695"/>
    </source>
</evidence>
<evidence type="ECO:0000313" key="2">
    <source>
        <dbReference type="EMBL" id="KAJ5351127.1"/>
    </source>
</evidence>
<proteinExistence type="predicted"/>
<organism evidence="2 3">
    <name type="scientific">Penicillium brevicompactum</name>
    <dbReference type="NCBI Taxonomy" id="5074"/>
    <lineage>
        <taxon>Eukaryota</taxon>
        <taxon>Fungi</taxon>
        <taxon>Dikarya</taxon>
        <taxon>Ascomycota</taxon>
        <taxon>Pezizomycotina</taxon>
        <taxon>Eurotiomycetes</taxon>
        <taxon>Eurotiomycetidae</taxon>
        <taxon>Eurotiales</taxon>
        <taxon>Aspergillaceae</taxon>
        <taxon>Penicillium</taxon>
    </lineage>
</organism>
<feature type="region of interest" description="Disordered" evidence="1">
    <location>
        <begin position="36"/>
        <end position="73"/>
    </location>
</feature>
<feature type="region of interest" description="Disordered" evidence="1">
    <location>
        <begin position="105"/>
        <end position="170"/>
    </location>
</feature>
<feature type="region of interest" description="Disordered" evidence="1">
    <location>
        <begin position="362"/>
        <end position="395"/>
    </location>
</feature>